<organism evidence="4 5">
    <name type="scientific">Lysobacter yangpyeongensis</name>
    <dbReference type="NCBI Taxonomy" id="346182"/>
    <lineage>
        <taxon>Bacteria</taxon>
        <taxon>Pseudomonadati</taxon>
        <taxon>Pseudomonadota</taxon>
        <taxon>Gammaproteobacteria</taxon>
        <taxon>Lysobacterales</taxon>
        <taxon>Lysobacteraceae</taxon>
        <taxon>Lysobacter</taxon>
    </lineage>
</organism>
<feature type="domain" description="N-acetyltransferase" evidence="3">
    <location>
        <begin position="1"/>
        <end position="147"/>
    </location>
</feature>
<sequence length="147" mass="16241">MQIAPLAADDRAQWEALARGYKDFYATATSDAEYALAWQRLLAQDGVYGLGAKIDGELVGIAHYLFHTSTWFRTTCYLQDLFTAPAARGRGVARALIEAVAEAARAQGATRYYWLTQDSNATARALYDKVALNKGFIRYDFPLHPGG</sequence>
<dbReference type="PANTHER" id="PTHR10545:SF42">
    <property type="entry name" value="ACETYLTRANSFERASE"/>
    <property type="match status" value="1"/>
</dbReference>
<dbReference type="EMBL" id="JBHSNM010000003">
    <property type="protein sequence ID" value="MFC5570717.1"/>
    <property type="molecule type" value="Genomic_DNA"/>
</dbReference>
<evidence type="ECO:0000256" key="2">
    <source>
        <dbReference type="ARBA" id="ARBA00023315"/>
    </source>
</evidence>
<gene>
    <name evidence="4" type="ORF">ACFPN1_11655</name>
</gene>
<dbReference type="InterPro" id="IPR000182">
    <property type="entry name" value="GNAT_dom"/>
</dbReference>
<keyword evidence="1 4" id="KW-0808">Transferase</keyword>
<dbReference type="RefSeq" id="WP_386755161.1">
    <property type="nucleotide sequence ID" value="NZ_JBHSNM010000003.1"/>
</dbReference>
<dbReference type="Pfam" id="PF00583">
    <property type="entry name" value="Acetyltransf_1"/>
    <property type="match status" value="1"/>
</dbReference>
<evidence type="ECO:0000259" key="3">
    <source>
        <dbReference type="PROSITE" id="PS51186"/>
    </source>
</evidence>
<proteinExistence type="predicted"/>
<keyword evidence="5" id="KW-1185">Reference proteome</keyword>
<comment type="caution">
    <text evidence="4">The sequence shown here is derived from an EMBL/GenBank/DDBJ whole genome shotgun (WGS) entry which is preliminary data.</text>
</comment>
<dbReference type="InterPro" id="IPR016181">
    <property type="entry name" value="Acyl_CoA_acyltransferase"/>
</dbReference>
<name>A0ABW0SQ28_9GAMM</name>
<dbReference type="PROSITE" id="PS51186">
    <property type="entry name" value="GNAT"/>
    <property type="match status" value="1"/>
</dbReference>
<dbReference type="SUPFAM" id="SSF55729">
    <property type="entry name" value="Acyl-CoA N-acyltransferases (Nat)"/>
    <property type="match status" value="1"/>
</dbReference>
<dbReference type="Proteomes" id="UP001596036">
    <property type="component" value="Unassembled WGS sequence"/>
</dbReference>
<dbReference type="GO" id="GO:0016746">
    <property type="term" value="F:acyltransferase activity"/>
    <property type="evidence" value="ECO:0007669"/>
    <property type="project" value="UniProtKB-KW"/>
</dbReference>
<evidence type="ECO:0000313" key="5">
    <source>
        <dbReference type="Proteomes" id="UP001596036"/>
    </source>
</evidence>
<protein>
    <submittedName>
        <fullName evidence="4">GNAT family N-acetyltransferase</fullName>
        <ecNumber evidence="4">2.3.-.-</ecNumber>
    </submittedName>
</protein>
<evidence type="ECO:0000313" key="4">
    <source>
        <dbReference type="EMBL" id="MFC5570717.1"/>
    </source>
</evidence>
<dbReference type="PANTHER" id="PTHR10545">
    <property type="entry name" value="DIAMINE N-ACETYLTRANSFERASE"/>
    <property type="match status" value="1"/>
</dbReference>
<accession>A0ABW0SQ28</accession>
<reference evidence="5" key="1">
    <citation type="journal article" date="2019" name="Int. J. Syst. Evol. Microbiol.">
        <title>The Global Catalogue of Microorganisms (GCM) 10K type strain sequencing project: providing services to taxonomists for standard genome sequencing and annotation.</title>
        <authorList>
            <consortium name="The Broad Institute Genomics Platform"/>
            <consortium name="The Broad Institute Genome Sequencing Center for Infectious Disease"/>
            <person name="Wu L."/>
            <person name="Ma J."/>
        </authorList>
    </citation>
    <scope>NUCLEOTIDE SEQUENCE [LARGE SCALE GENOMIC DNA]</scope>
    <source>
        <strain evidence="5">KACC 11407</strain>
    </source>
</reference>
<dbReference type="Gene3D" id="3.40.630.30">
    <property type="match status" value="1"/>
</dbReference>
<keyword evidence="2 4" id="KW-0012">Acyltransferase</keyword>
<dbReference type="EC" id="2.3.-.-" evidence="4"/>
<dbReference type="InterPro" id="IPR051016">
    <property type="entry name" value="Diverse_Substrate_AcTransf"/>
</dbReference>
<evidence type="ECO:0000256" key="1">
    <source>
        <dbReference type="ARBA" id="ARBA00022679"/>
    </source>
</evidence>
<dbReference type="CDD" id="cd04301">
    <property type="entry name" value="NAT_SF"/>
    <property type="match status" value="1"/>
</dbReference>